<evidence type="ECO:0000259" key="1">
    <source>
        <dbReference type="PROSITE" id="PS51063"/>
    </source>
</evidence>
<name>W7D6W9_9LIST</name>
<dbReference type="SUPFAM" id="SSF46785">
    <property type="entry name" value="Winged helix' DNA-binding domain"/>
    <property type="match status" value="1"/>
</dbReference>
<dbReference type="Proteomes" id="UP000019248">
    <property type="component" value="Unassembled WGS sequence"/>
</dbReference>
<dbReference type="Gene3D" id="2.60.120.10">
    <property type="entry name" value="Jelly Rolls"/>
    <property type="match status" value="1"/>
</dbReference>
<dbReference type="InterPro" id="IPR036390">
    <property type="entry name" value="WH_DNA-bd_sf"/>
</dbReference>
<dbReference type="PROSITE" id="PS51063">
    <property type="entry name" value="HTH_CRP_2"/>
    <property type="match status" value="1"/>
</dbReference>
<dbReference type="InterPro" id="IPR014710">
    <property type="entry name" value="RmlC-like_jellyroll"/>
</dbReference>
<gene>
    <name evidence="2" type="ORF">PRIP_12464</name>
</gene>
<evidence type="ECO:0000313" key="2">
    <source>
        <dbReference type="EMBL" id="EUJ43591.1"/>
    </source>
</evidence>
<dbReference type="Pfam" id="PF13545">
    <property type="entry name" value="HTH_Crp_2"/>
    <property type="match status" value="1"/>
</dbReference>
<dbReference type="AlphaFoldDB" id="W7D6W9"/>
<accession>W7D6W9</accession>
<evidence type="ECO:0000313" key="3">
    <source>
        <dbReference type="Proteomes" id="UP000019248"/>
    </source>
</evidence>
<dbReference type="GO" id="GO:0003677">
    <property type="term" value="F:DNA binding"/>
    <property type="evidence" value="ECO:0007669"/>
    <property type="project" value="InterPro"/>
</dbReference>
<proteinExistence type="predicted"/>
<feature type="domain" description="HTH crp-type" evidence="1">
    <location>
        <begin position="64"/>
        <end position="138"/>
    </location>
</feature>
<organism evidence="2 3">
    <name type="scientific">Listeria riparia FSL S10-1204</name>
    <dbReference type="NCBI Taxonomy" id="1265816"/>
    <lineage>
        <taxon>Bacteria</taxon>
        <taxon>Bacillati</taxon>
        <taxon>Bacillota</taxon>
        <taxon>Bacilli</taxon>
        <taxon>Bacillales</taxon>
        <taxon>Listeriaceae</taxon>
        <taxon>Listeria</taxon>
    </lineage>
</organism>
<protein>
    <recommendedName>
        <fullName evidence="1">HTH crp-type domain-containing protein</fullName>
    </recommendedName>
</protein>
<dbReference type="EMBL" id="AODL01000022">
    <property type="protein sequence ID" value="EUJ43591.1"/>
    <property type="molecule type" value="Genomic_DNA"/>
</dbReference>
<dbReference type="InterPro" id="IPR012318">
    <property type="entry name" value="HTH_CRP"/>
</dbReference>
<dbReference type="GO" id="GO:0006355">
    <property type="term" value="P:regulation of DNA-templated transcription"/>
    <property type="evidence" value="ECO:0007669"/>
    <property type="project" value="InterPro"/>
</dbReference>
<keyword evidence="3" id="KW-1185">Reference proteome</keyword>
<reference evidence="2 3" key="1">
    <citation type="journal article" date="2014" name="Int. J. Syst. Evol. Microbiol.">
        <title>Listeria floridensis sp. nov., Listeria aquatica sp. nov., Listeria cornellensis sp. nov., Listeria riparia sp. nov. and Listeria grandensis sp. nov., from agricultural and natural environments.</title>
        <authorList>
            <person name="den Bakker H.C."/>
            <person name="Warchocki S."/>
            <person name="Wright E.M."/>
            <person name="Allred A.F."/>
            <person name="Ahlstrom C."/>
            <person name="Manuel C.S."/>
            <person name="Stasiewicz M.J."/>
            <person name="Burrell A."/>
            <person name="Roof S."/>
            <person name="Strawn L."/>
            <person name="Fortes E.D."/>
            <person name="Nightingale K.K."/>
            <person name="Kephart D."/>
            <person name="Wiedmann M."/>
        </authorList>
    </citation>
    <scope>NUCLEOTIDE SEQUENCE [LARGE SCALE GENOMIC DNA]</scope>
    <source>
        <strain evidence="2 3">FSL S10-1204</strain>
    </source>
</reference>
<dbReference type="SMART" id="SM00419">
    <property type="entry name" value="HTH_CRP"/>
    <property type="match status" value="1"/>
</dbReference>
<comment type="caution">
    <text evidence="2">The sequence shown here is derived from an EMBL/GenBank/DDBJ whole genome shotgun (WGS) entry which is preliminary data.</text>
</comment>
<sequence length="138" mass="16500">MVDNSSVKESEFYLNPLTELTVWRFKKSDVMAKIMSLQDGYLYYYNCMQERYQSYTNRIMLHEETDEQRTLIALHDIGEKFGRYIQSLNRYVIPRTFTRTLVADYLGISRTKLSDILSKLKKEGRISLNERRQITIHK</sequence>